<proteinExistence type="predicted"/>
<sequence length="115" mass="13351">MNSEQSFSSEYDKLNYASTETVWEGIIIEITGASVIMDLKGRMGRLEVPKRMVIAQYELKVGQEVAFLMSYPEVLSEQPNEKYLGALNAYHERMKIIQEETKHRQERERSESDES</sequence>
<dbReference type="OrthoDB" id="3233899at2"/>
<dbReference type="STRING" id="1423726.FC07_GL002111"/>
<reference evidence="1 2" key="1">
    <citation type="journal article" date="2015" name="Genome Announc.">
        <title>Expanding the biotechnology potential of lactobacilli through comparative genomics of 213 strains and associated genera.</title>
        <authorList>
            <person name="Sun Z."/>
            <person name="Harris H.M."/>
            <person name="McCann A."/>
            <person name="Guo C."/>
            <person name="Argimon S."/>
            <person name="Zhang W."/>
            <person name="Yang X."/>
            <person name="Jeffery I.B."/>
            <person name="Cooney J.C."/>
            <person name="Kagawa T.F."/>
            <person name="Liu W."/>
            <person name="Song Y."/>
            <person name="Salvetti E."/>
            <person name="Wrobel A."/>
            <person name="Rasinkangas P."/>
            <person name="Parkhill J."/>
            <person name="Rea M.C."/>
            <person name="O'Sullivan O."/>
            <person name="Ritari J."/>
            <person name="Douillard F.P."/>
            <person name="Paul Ross R."/>
            <person name="Yang R."/>
            <person name="Briner A.E."/>
            <person name="Felis G.E."/>
            <person name="de Vos W.M."/>
            <person name="Barrangou R."/>
            <person name="Klaenhammer T.R."/>
            <person name="Caufield P.W."/>
            <person name="Cui Y."/>
            <person name="Zhang H."/>
            <person name="O'Toole P.W."/>
        </authorList>
    </citation>
    <scope>NUCLEOTIDE SEQUENCE [LARGE SCALE GENOMIC DNA]</scope>
    <source>
        <strain evidence="1 2">DSM 20003</strain>
    </source>
</reference>
<dbReference type="AlphaFoldDB" id="A0A0R1H0K4"/>
<dbReference type="PATRIC" id="fig|1423726.3.peg.2188"/>
<evidence type="ECO:0000313" key="1">
    <source>
        <dbReference type="EMBL" id="KRK39935.1"/>
    </source>
</evidence>
<gene>
    <name evidence="1" type="ORF">FC07_GL002111</name>
</gene>
<dbReference type="RefSeq" id="WP_057904014.1">
    <property type="nucleotide sequence ID" value="NZ_AZDA01000030.1"/>
</dbReference>
<evidence type="ECO:0000313" key="2">
    <source>
        <dbReference type="Proteomes" id="UP000051461"/>
    </source>
</evidence>
<organism evidence="1 2">
    <name type="scientific">Loigolactobacillus bifermentans DSM 20003</name>
    <dbReference type="NCBI Taxonomy" id="1423726"/>
    <lineage>
        <taxon>Bacteria</taxon>
        <taxon>Bacillati</taxon>
        <taxon>Bacillota</taxon>
        <taxon>Bacilli</taxon>
        <taxon>Lactobacillales</taxon>
        <taxon>Lactobacillaceae</taxon>
        <taxon>Loigolactobacillus</taxon>
    </lineage>
</organism>
<dbReference type="NCBIfam" id="NF041553">
    <property type="entry name" value="CBO2463_dom"/>
    <property type="match status" value="1"/>
</dbReference>
<dbReference type="Proteomes" id="UP000051461">
    <property type="component" value="Unassembled WGS sequence"/>
</dbReference>
<accession>A0A0R1H0K4</accession>
<dbReference type="EMBL" id="AZDA01000030">
    <property type="protein sequence ID" value="KRK39935.1"/>
    <property type="molecule type" value="Genomic_DNA"/>
</dbReference>
<comment type="caution">
    <text evidence="1">The sequence shown here is derived from an EMBL/GenBank/DDBJ whole genome shotgun (WGS) entry which is preliminary data.</text>
</comment>
<protein>
    <submittedName>
        <fullName evidence="1">Uncharacterized protein</fullName>
    </submittedName>
</protein>
<name>A0A0R1H0K4_9LACO</name>
<keyword evidence="2" id="KW-1185">Reference proteome</keyword>
<dbReference type="InterPro" id="IPR048108">
    <property type="entry name" value="CBO2463_dom"/>
</dbReference>